<feature type="domain" description="RNA polymerase sigma-70" evidence="5">
    <location>
        <begin position="80"/>
        <end position="93"/>
    </location>
</feature>
<evidence type="ECO:0000259" key="5">
    <source>
        <dbReference type="PROSITE" id="PS00715"/>
    </source>
</evidence>
<dbReference type="GO" id="GO:0006352">
    <property type="term" value="P:DNA-templated transcription initiation"/>
    <property type="evidence" value="ECO:0007669"/>
    <property type="project" value="InterPro"/>
</dbReference>
<dbReference type="InterPro" id="IPR014284">
    <property type="entry name" value="RNA_pol_sigma-70_dom"/>
</dbReference>
<gene>
    <name evidence="6" type="ORF">L0C25_00995</name>
</gene>
<dbReference type="NCBIfam" id="TIGR02937">
    <property type="entry name" value="sigma70-ECF"/>
    <property type="match status" value="1"/>
</dbReference>
<dbReference type="PROSITE" id="PS00715">
    <property type="entry name" value="SIGMA70_1"/>
    <property type="match status" value="1"/>
</dbReference>
<evidence type="ECO:0000256" key="4">
    <source>
        <dbReference type="ARBA" id="ARBA00023163"/>
    </source>
</evidence>
<dbReference type="Gene3D" id="1.20.140.160">
    <property type="match status" value="1"/>
</dbReference>
<dbReference type="PRINTS" id="PR00046">
    <property type="entry name" value="SIGMA70FCT"/>
</dbReference>
<dbReference type="InterPro" id="IPR009042">
    <property type="entry name" value="RNA_pol_sigma70_r1_2"/>
</dbReference>
<dbReference type="SUPFAM" id="SSF88659">
    <property type="entry name" value="Sigma3 and sigma4 domains of RNA polymerase sigma factors"/>
    <property type="match status" value="1"/>
</dbReference>
<dbReference type="EMBL" id="CP094970">
    <property type="protein sequence ID" value="UYM05687.1"/>
    <property type="molecule type" value="Genomic_DNA"/>
</dbReference>
<dbReference type="Pfam" id="PF00140">
    <property type="entry name" value="Sigma70_r1_2"/>
    <property type="match status" value="1"/>
</dbReference>
<keyword evidence="2" id="KW-0731">Sigma factor</keyword>
<dbReference type="InterPro" id="IPR050239">
    <property type="entry name" value="Sigma-70_RNA_pol_init_factors"/>
</dbReference>
<keyword evidence="4" id="KW-0804">Transcription</keyword>
<dbReference type="PANTHER" id="PTHR30603:SF47">
    <property type="entry name" value="RNA POLYMERASE SIGMA FACTOR SIGD, CHLOROPLASTIC"/>
    <property type="match status" value="1"/>
</dbReference>
<dbReference type="SUPFAM" id="SSF88946">
    <property type="entry name" value="Sigma2 domain of RNA polymerase sigma factors"/>
    <property type="match status" value="1"/>
</dbReference>
<dbReference type="InterPro" id="IPR013325">
    <property type="entry name" value="RNA_pol_sigma_r2"/>
</dbReference>
<keyword evidence="3" id="KW-0238">DNA-binding</keyword>
<dbReference type="KEGG" id="sgrg:L0C25_00995"/>
<dbReference type="Pfam" id="PF04545">
    <property type="entry name" value="Sigma70_r4"/>
    <property type="match status" value="1"/>
</dbReference>
<dbReference type="InterPro" id="IPR000943">
    <property type="entry name" value="RNA_pol_sigma70"/>
</dbReference>
<keyword evidence="7" id="KW-1185">Reference proteome</keyword>
<evidence type="ECO:0000256" key="3">
    <source>
        <dbReference type="ARBA" id="ARBA00023125"/>
    </source>
</evidence>
<name>A0AA46TIW9_9ACTN</name>
<proteinExistence type="predicted"/>
<dbReference type="GO" id="GO:0016987">
    <property type="term" value="F:sigma factor activity"/>
    <property type="evidence" value="ECO:0007669"/>
    <property type="project" value="UniProtKB-KW"/>
</dbReference>
<reference evidence="6" key="1">
    <citation type="submission" date="2022-01" db="EMBL/GenBank/DDBJ databases">
        <title>Nocardioidaceae gen. sp. A5X3R13.</title>
        <authorList>
            <person name="Lopez Marin M.A."/>
            <person name="Uhlik O."/>
        </authorList>
    </citation>
    <scope>NUCLEOTIDE SEQUENCE</scope>
    <source>
        <strain evidence="6">A5X3R13</strain>
    </source>
</reference>
<dbReference type="Gene3D" id="1.10.601.10">
    <property type="entry name" value="RNA Polymerase Primary Sigma Factor"/>
    <property type="match status" value="1"/>
</dbReference>
<dbReference type="GO" id="GO:0003677">
    <property type="term" value="F:DNA binding"/>
    <property type="evidence" value="ECO:0007669"/>
    <property type="project" value="UniProtKB-KW"/>
</dbReference>
<dbReference type="Proteomes" id="UP001164390">
    <property type="component" value="Chromosome"/>
</dbReference>
<dbReference type="AlphaFoldDB" id="A0AA46TIW9"/>
<dbReference type="PANTHER" id="PTHR30603">
    <property type="entry name" value="RNA POLYMERASE SIGMA FACTOR RPO"/>
    <property type="match status" value="1"/>
</dbReference>
<dbReference type="Pfam" id="PF04542">
    <property type="entry name" value="Sigma70_r2"/>
    <property type="match status" value="1"/>
</dbReference>
<evidence type="ECO:0000313" key="7">
    <source>
        <dbReference type="Proteomes" id="UP001164390"/>
    </source>
</evidence>
<dbReference type="InterPro" id="IPR013324">
    <property type="entry name" value="RNA_pol_sigma_r3/r4-like"/>
</dbReference>
<accession>A0AA46TIW9</accession>
<dbReference type="RefSeq" id="WP_271634509.1">
    <property type="nucleotide sequence ID" value="NZ_CP094970.1"/>
</dbReference>
<evidence type="ECO:0000256" key="2">
    <source>
        <dbReference type="ARBA" id="ARBA00023082"/>
    </source>
</evidence>
<evidence type="ECO:0000313" key="6">
    <source>
        <dbReference type="EMBL" id="UYM05687.1"/>
    </source>
</evidence>
<dbReference type="InterPro" id="IPR007630">
    <property type="entry name" value="RNA_pol_sigma70_r4"/>
</dbReference>
<keyword evidence="1" id="KW-0805">Transcription regulation</keyword>
<dbReference type="InterPro" id="IPR007627">
    <property type="entry name" value="RNA_pol_sigma70_r2"/>
</dbReference>
<evidence type="ECO:0000256" key="1">
    <source>
        <dbReference type="ARBA" id="ARBA00023015"/>
    </source>
</evidence>
<organism evidence="6 7">
    <name type="scientific">Solicola gregarius</name>
    <dbReference type="NCBI Taxonomy" id="2908642"/>
    <lineage>
        <taxon>Bacteria</taxon>
        <taxon>Bacillati</taxon>
        <taxon>Actinomycetota</taxon>
        <taxon>Actinomycetes</taxon>
        <taxon>Propionibacteriales</taxon>
        <taxon>Nocardioidaceae</taxon>
        <taxon>Solicola</taxon>
    </lineage>
</organism>
<protein>
    <submittedName>
        <fullName evidence="6">Sigma-70 family RNA polymerase sigma factor</fullName>
    </submittedName>
</protein>
<sequence>MSVDGVRSTYETREPGLLAYLNAIGRIPLLSAAEERRLGALVAAGGTAGEAARLTMIRANLRLVVTLARRAGARQVPLLDLVQEGNIGLLRAVEKYDHALGFRFSTYATWWIRQAISRAVPEHRTIRVPPQSYDQLKRCRRARNAIEERTGIPGTSRQIAAAVGLPEGRVRDLLRSGPSPLALEVGGDSAIDLATDLEEDPWVVAHHSEVRRRLTEIVASLPEPGCAIVRLRFGFDGPPLTLAETAKHLGTTRHVVRRFEDEALQQLRRSRYVAALDGSG</sequence>